<name>A0A6N8DLF2_RHOAC</name>
<dbReference type="Gene3D" id="3.40.630.30">
    <property type="match status" value="1"/>
</dbReference>
<keyword evidence="2" id="KW-0808">Transferase</keyword>
<dbReference type="SUPFAM" id="SSF55729">
    <property type="entry name" value="Acyl-CoA N-acyltransferases (Nat)"/>
    <property type="match status" value="1"/>
</dbReference>
<sequence>MDDSIFSIELAPRESSEAQTLGQALGAEVAAEFGPRDEQTFALLARDSKGLVVGGVNGVIHWRWLYVAQFYVAPQARGGGLGCALLERAKNFACETNCVGIYLDTFSEAACAFYQRRGFEISGRIDNFPPGATRTFLSLSELAARPSRGSLRPAHT</sequence>
<dbReference type="PROSITE" id="PS51186">
    <property type="entry name" value="GNAT"/>
    <property type="match status" value="1"/>
</dbReference>
<dbReference type="InterPro" id="IPR000182">
    <property type="entry name" value="GNAT_dom"/>
</dbReference>
<evidence type="ECO:0000259" key="1">
    <source>
        <dbReference type="PROSITE" id="PS51186"/>
    </source>
</evidence>
<evidence type="ECO:0000313" key="3">
    <source>
        <dbReference type="Proteomes" id="UP000439113"/>
    </source>
</evidence>
<dbReference type="Pfam" id="PF00583">
    <property type="entry name" value="Acetyltransf_1"/>
    <property type="match status" value="1"/>
</dbReference>
<organism evidence="2 3">
    <name type="scientific">Rhodoblastus acidophilus</name>
    <name type="common">Rhodopseudomonas acidophila</name>
    <dbReference type="NCBI Taxonomy" id="1074"/>
    <lineage>
        <taxon>Bacteria</taxon>
        <taxon>Pseudomonadati</taxon>
        <taxon>Pseudomonadota</taxon>
        <taxon>Alphaproteobacteria</taxon>
        <taxon>Hyphomicrobiales</taxon>
        <taxon>Rhodoblastaceae</taxon>
        <taxon>Rhodoblastus</taxon>
    </lineage>
</organism>
<gene>
    <name evidence="2" type="ORF">GJ654_09540</name>
</gene>
<protein>
    <submittedName>
        <fullName evidence="2">GNAT family N-acetyltransferase</fullName>
    </submittedName>
</protein>
<dbReference type="InterPro" id="IPR016181">
    <property type="entry name" value="Acyl_CoA_acyltransferase"/>
</dbReference>
<accession>A0A6N8DLF2</accession>
<dbReference type="OrthoDB" id="9787920at2"/>
<dbReference type="GO" id="GO:0016747">
    <property type="term" value="F:acyltransferase activity, transferring groups other than amino-acyl groups"/>
    <property type="evidence" value="ECO:0007669"/>
    <property type="project" value="InterPro"/>
</dbReference>
<feature type="domain" description="N-acetyltransferase" evidence="1">
    <location>
        <begin position="1"/>
        <end position="140"/>
    </location>
</feature>
<dbReference type="AlphaFoldDB" id="A0A6N8DLF2"/>
<evidence type="ECO:0000313" key="2">
    <source>
        <dbReference type="EMBL" id="MTV31237.1"/>
    </source>
</evidence>
<dbReference type="CDD" id="cd04301">
    <property type="entry name" value="NAT_SF"/>
    <property type="match status" value="1"/>
</dbReference>
<dbReference type="EMBL" id="WNKS01000006">
    <property type="protein sequence ID" value="MTV31237.1"/>
    <property type="molecule type" value="Genomic_DNA"/>
</dbReference>
<reference evidence="2 3" key="1">
    <citation type="submission" date="2019-11" db="EMBL/GenBank/DDBJ databases">
        <title>Whole-genome sequence of a Rhodoblastus acidophilus DSM 142.</title>
        <authorList>
            <person name="Kyndt J.A."/>
            <person name="Meyer T.E."/>
        </authorList>
    </citation>
    <scope>NUCLEOTIDE SEQUENCE [LARGE SCALE GENOMIC DNA]</scope>
    <source>
        <strain evidence="2 3">DSM 142</strain>
    </source>
</reference>
<dbReference type="Proteomes" id="UP000439113">
    <property type="component" value="Unassembled WGS sequence"/>
</dbReference>
<dbReference type="RefSeq" id="WP_155445922.1">
    <property type="nucleotide sequence ID" value="NZ_JAOQNR010000006.1"/>
</dbReference>
<comment type="caution">
    <text evidence="2">The sequence shown here is derived from an EMBL/GenBank/DDBJ whole genome shotgun (WGS) entry which is preliminary data.</text>
</comment>
<proteinExistence type="predicted"/>